<dbReference type="KEGG" id="kne:92182611"/>
<dbReference type="Pfam" id="PF01557">
    <property type="entry name" value="FAA_hydrolase"/>
    <property type="match status" value="1"/>
</dbReference>
<name>A0AAW0YW48_9TREE</name>
<dbReference type="GO" id="GO:0019752">
    <property type="term" value="P:carboxylic acid metabolic process"/>
    <property type="evidence" value="ECO:0007669"/>
    <property type="project" value="UniProtKB-ARBA"/>
</dbReference>
<keyword evidence="2" id="KW-0479">Metal-binding</keyword>
<protein>
    <recommendedName>
        <fullName evidence="3">Fumarylacetoacetase-like C-terminal domain-containing protein</fullName>
    </recommendedName>
</protein>
<dbReference type="FunFam" id="3.90.850.10:FF:000003">
    <property type="entry name" value="Fumarylacetoacetate hydrolase domain-containing 1"/>
    <property type="match status" value="1"/>
</dbReference>
<evidence type="ECO:0000259" key="3">
    <source>
        <dbReference type="Pfam" id="PF01557"/>
    </source>
</evidence>
<sequence>MSNFVRTGRKIVAIGRNYADHAKELGNAVPKEPFFFLKPTSSYITPSEGSIEIPRGVIMHHEVELGVVIGKNGRDISSSEADEYIAGYALAIDMTARNVQDAVKAKGLPWSTAKGFDTFCPIGPFIPKSSIPDVSKVGLQLKIDGNVKQAGTTADMIFNVPQLIEFVSSIMKLEEGDLVLTGTPAGVGPITNGQKVAVRLTYPDLEGDLLSEYEMEVKDRVGGYEFKGK</sequence>
<comment type="caution">
    <text evidence="4">The sequence shown here is derived from an EMBL/GenBank/DDBJ whole genome shotgun (WGS) entry which is preliminary data.</text>
</comment>
<evidence type="ECO:0000256" key="1">
    <source>
        <dbReference type="ARBA" id="ARBA00010211"/>
    </source>
</evidence>
<dbReference type="SUPFAM" id="SSF56529">
    <property type="entry name" value="FAH"/>
    <property type="match status" value="1"/>
</dbReference>
<organism evidence="4 5">
    <name type="scientific">Kwoniella newhampshirensis</name>
    <dbReference type="NCBI Taxonomy" id="1651941"/>
    <lineage>
        <taxon>Eukaryota</taxon>
        <taxon>Fungi</taxon>
        <taxon>Dikarya</taxon>
        <taxon>Basidiomycota</taxon>
        <taxon>Agaricomycotina</taxon>
        <taxon>Tremellomycetes</taxon>
        <taxon>Tremellales</taxon>
        <taxon>Cryptococcaceae</taxon>
        <taxon>Kwoniella</taxon>
    </lineage>
</organism>
<dbReference type="PANTHER" id="PTHR11820">
    <property type="entry name" value="ACYLPYRUVASE"/>
    <property type="match status" value="1"/>
</dbReference>
<dbReference type="GO" id="GO:0046872">
    <property type="term" value="F:metal ion binding"/>
    <property type="evidence" value="ECO:0007669"/>
    <property type="project" value="UniProtKB-KW"/>
</dbReference>
<gene>
    <name evidence="4" type="ORF">IAR55_005353</name>
</gene>
<dbReference type="PANTHER" id="PTHR11820:SF7">
    <property type="entry name" value="ACYLPYRUVASE FAHD1, MITOCHONDRIAL"/>
    <property type="match status" value="1"/>
</dbReference>
<feature type="domain" description="Fumarylacetoacetase-like C-terminal" evidence="3">
    <location>
        <begin position="10"/>
        <end position="195"/>
    </location>
</feature>
<evidence type="ECO:0000313" key="5">
    <source>
        <dbReference type="Proteomes" id="UP001388673"/>
    </source>
</evidence>
<evidence type="ECO:0000313" key="4">
    <source>
        <dbReference type="EMBL" id="KAK8847495.1"/>
    </source>
</evidence>
<dbReference type="AlphaFoldDB" id="A0AAW0YW48"/>
<keyword evidence="5" id="KW-1185">Reference proteome</keyword>
<dbReference type="EMBL" id="JBCAWK010000010">
    <property type="protein sequence ID" value="KAK8847495.1"/>
    <property type="molecule type" value="Genomic_DNA"/>
</dbReference>
<proteinExistence type="inferred from homology"/>
<accession>A0AAW0YW48</accession>
<evidence type="ECO:0000256" key="2">
    <source>
        <dbReference type="ARBA" id="ARBA00022723"/>
    </source>
</evidence>
<dbReference type="GO" id="GO:0018773">
    <property type="term" value="F:acetylpyruvate hydrolase activity"/>
    <property type="evidence" value="ECO:0007669"/>
    <property type="project" value="TreeGrafter"/>
</dbReference>
<dbReference type="Gene3D" id="3.90.850.10">
    <property type="entry name" value="Fumarylacetoacetase-like, C-terminal domain"/>
    <property type="match status" value="1"/>
</dbReference>
<dbReference type="GO" id="GO:0005739">
    <property type="term" value="C:mitochondrion"/>
    <property type="evidence" value="ECO:0007669"/>
    <property type="project" value="TreeGrafter"/>
</dbReference>
<dbReference type="RefSeq" id="XP_066801013.1">
    <property type="nucleotide sequence ID" value="XM_066948445.1"/>
</dbReference>
<dbReference type="Proteomes" id="UP001388673">
    <property type="component" value="Unassembled WGS sequence"/>
</dbReference>
<dbReference type="GeneID" id="92182611"/>
<dbReference type="InterPro" id="IPR011234">
    <property type="entry name" value="Fumarylacetoacetase-like_C"/>
</dbReference>
<dbReference type="InterPro" id="IPR036663">
    <property type="entry name" value="Fumarylacetoacetase_C_sf"/>
</dbReference>
<reference evidence="4 5" key="1">
    <citation type="journal article" date="2024" name="bioRxiv">
        <title>Comparative genomics of Cryptococcus and Kwoniella reveals pathogenesis evolution and contrasting karyotype dynamics via intercentromeric recombination or chromosome fusion.</title>
        <authorList>
            <person name="Coelho M.A."/>
            <person name="David-Palma M."/>
            <person name="Shea T."/>
            <person name="Bowers K."/>
            <person name="McGinley-Smith S."/>
            <person name="Mohammad A.W."/>
            <person name="Gnirke A."/>
            <person name="Yurkov A.M."/>
            <person name="Nowrousian M."/>
            <person name="Sun S."/>
            <person name="Cuomo C.A."/>
            <person name="Heitman J."/>
        </authorList>
    </citation>
    <scope>NUCLEOTIDE SEQUENCE [LARGE SCALE GENOMIC DNA]</scope>
    <source>
        <strain evidence="4 5">CBS 13917</strain>
    </source>
</reference>
<comment type="similarity">
    <text evidence="1">Belongs to the FAH family.</text>
</comment>